<evidence type="ECO:0000313" key="2">
    <source>
        <dbReference type="EMBL" id="PJE74119.1"/>
    </source>
</evidence>
<proteinExistence type="predicted"/>
<reference evidence="3" key="1">
    <citation type="submission" date="2017-09" db="EMBL/GenBank/DDBJ databases">
        <title>Depth-based differentiation of microbial function through sediment-hosted aquifers and enrichment of novel symbionts in the deep terrestrial subsurface.</title>
        <authorList>
            <person name="Probst A.J."/>
            <person name="Ladd B."/>
            <person name="Jarett J.K."/>
            <person name="Geller-Mcgrath D.E."/>
            <person name="Sieber C.M.K."/>
            <person name="Emerson J.B."/>
            <person name="Anantharaman K."/>
            <person name="Thomas B.C."/>
            <person name="Malmstrom R."/>
            <person name="Stieglmeier M."/>
            <person name="Klingl A."/>
            <person name="Woyke T."/>
            <person name="Ryan C.M."/>
            <person name="Banfield J.F."/>
        </authorList>
    </citation>
    <scope>NUCLEOTIDE SEQUENCE [LARGE SCALE GENOMIC DNA]</scope>
</reference>
<feature type="non-terminal residue" evidence="2">
    <location>
        <position position="71"/>
    </location>
</feature>
<dbReference type="Gene3D" id="3.30.300.20">
    <property type="match status" value="1"/>
</dbReference>
<dbReference type="Proteomes" id="UP000228700">
    <property type="component" value="Unassembled WGS sequence"/>
</dbReference>
<evidence type="ECO:0000313" key="3">
    <source>
        <dbReference type="Proteomes" id="UP000228700"/>
    </source>
</evidence>
<organism evidence="2 3">
    <name type="scientific">Candidatus Taylorbacteria bacterium CG10_big_fil_rev_8_21_14_0_10_41_48</name>
    <dbReference type="NCBI Taxonomy" id="1975024"/>
    <lineage>
        <taxon>Bacteria</taxon>
        <taxon>Candidatus Tayloriibacteriota</taxon>
    </lineage>
</organism>
<accession>A0A2M8LBX5</accession>
<evidence type="ECO:0000256" key="1">
    <source>
        <dbReference type="ARBA" id="ARBA00022517"/>
    </source>
</evidence>
<dbReference type="AlphaFoldDB" id="A0A2M8LBX5"/>
<dbReference type="EMBL" id="PFEQ01000012">
    <property type="protein sequence ID" value="PJE74119.1"/>
    <property type="molecule type" value="Genomic_DNA"/>
</dbReference>
<dbReference type="Pfam" id="PF02033">
    <property type="entry name" value="RBFA"/>
    <property type="match status" value="1"/>
</dbReference>
<sequence>MSEHRKIQISEVIAHTAAEFIKRESNRQSLITITRADISPDFKQATIFFTVFPESEEMHAIEFMKRNRKNF</sequence>
<comment type="caution">
    <text evidence="2">The sequence shown here is derived from an EMBL/GenBank/DDBJ whole genome shotgun (WGS) entry which is preliminary data.</text>
</comment>
<evidence type="ECO:0008006" key="4">
    <source>
        <dbReference type="Google" id="ProtNLM"/>
    </source>
</evidence>
<dbReference type="SUPFAM" id="SSF89919">
    <property type="entry name" value="Ribosome-binding factor A, RbfA"/>
    <property type="match status" value="1"/>
</dbReference>
<gene>
    <name evidence="2" type="ORF">COV01_02590</name>
</gene>
<keyword evidence="1" id="KW-0690">Ribosome biogenesis</keyword>
<name>A0A2M8LBX5_9BACT</name>
<dbReference type="InterPro" id="IPR023799">
    <property type="entry name" value="RbfA_dom_sf"/>
</dbReference>
<dbReference type="InterPro" id="IPR000238">
    <property type="entry name" value="RbfA"/>
</dbReference>
<dbReference type="InterPro" id="IPR015946">
    <property type="entry name" value="KH_dom-like_a/b"/>
</dbReference>
<dbReference type="GO" id="GO:0006364">
    <property type="term" value="P:rRNA processing"/>
    <property type="evidence" value="ECO:0007669"/>
    <property type="project" value="InterPro"/>
</dbReference>
<protein>
    <recommendedName>
        <fullName evidence="4">Ribosome-binding factor A</fullName>
    </recommendedName>
</protein>